<accession>J1L0D8</accession>
<evidence type="ECO:0000259" key="8">
    <source>
        <dbReference type="Pfam" id="PF00155"/>
    </source>
</evidence>
<evidence type="ECO:0000313" key="9">
    <source>
        <dbReference type="EMBL" id="EJG06080.1"/>
    </source>
</evidence>
<dbReference type="SUPFAM" id="SSF53383">
    <property type="entry name" value="PLP-dependent transferases"/>
    <property type="match status" value="1"/>
</dbReference>
<comment type="similarity">
    <text evidence="2 7">Belongs to the class-I pyridoxal-phosphate-dependent aminotransferase family.</text>
</comment>
<dbReference type="HOGENOM" id="CLU_017584_4_3_2"/>
<protein>
    <recommendedName>
        <fullName evidence="7">Aminotransferase</fullName>
        <ecNumber evidence="7">2.6.1.-</ecNumber>
    </recommendedName>
</protein>
<evidence type="ECO:0000256" key="1">
    <source>
        <dbReference type="ARBA" id="ARBA00001933"/>
    </source>
</evidence>
<dbReference type="Proteomes" id="UP000005095">
    <property type="component" value="Chromosome"/>
</dbReference>
<dbReference type="PATRIC" id="fig|28892.9.peg.113"/>
<evidence type="ECO:0000256" key="6">
    <source>
        <dbReference type="ARBA" id="ARBA00022898"/>
    </source>
</evidence>
<proteinExistence type="inferred from homology"/>
<dbReference type="InterPro" id="IPR004838">
    <property type="entry name" value="NHTrfase_class1_PyrdxlP-BS"/>
</dbReference>
<dbReference type="OrthoDB" id="372018at2157"/>
<feature type="domain" description="Aminotransferase class I/classII large" evidence="8">
    <location>
        <begin position="32"/>
        <end position="373"/>
    </location>
</feature>
<keyword evidence="5 7" id="KW-0808">Transferase</keyword>
<dbReference type="GO" id="GO:0008483">
    <property type="term" value="F:transaminase activity"/>
    <property type="evidence" value="ECO:0007669"/>
    <property type="project" value="UniProtKB-KW"/>
</dbReference>
<evidence type="ECO:0000256" key="5">
    <source>
        <dbReference type="ARBA" id="ARBA00022679"/>
    </source>
</evidence>
<dbReference type="Gene3D" id="3.90.1150.10">
    <property type="entry name" value="Aspartate Aminotransferase, domain 1"/>
    <property type="match status" value="1"/>
</dbReference>
<keyword evidence="4 7" id="KW-0032">Aminotransferase</keyword>
<organism evidence="9 10">
    <name type="scientific">Methanofollis liminatans DSM 4140</name>
    <dbReference type="NCBI Taxonomy" id="28892"/>
    <lineage>
        <taxon>Archaea</taxon>
        <taxon>Methanobacteriati</taxon>
        <taxon>Methanobacteriota</taxon>
        <taxon>Stenosarchaea group</taxon>
        <taxon>Methanomicrobia</taxon>
        <taxon>Methanomicrobiales</taxon>
        <taxon>Methanomicrobiaceae</taxon>
        <taxon>Methanofollis</taxon>
    </lineage>
</organism>
<dbReference type="InterPro" id="IPR015424">
    <property type="entry name" value="PyrdxlP-dep_Trfase"/>
</dbReference>
<evidence type="ECO:0000256" key="2">
    <source>
        <dbReference type="ARBA" id="ARBA00007441"/>
    </source>
</evidence>
<name>J1L0D8_9EURY</name>
<dbReference type="EC" id="2.6.1.-" evidence="7"/>
<evidence type="ECO:0000256" key="7">
    <source>
        <dbReference type="RuleBase" id="RU000481"/>
    </source>
</evidence>
<dbReference type="InterPro" id="IPR050596">
    <property type="entry name" value="AspAT/PAT-like"/>
</dbReference>
<dbReference type="Gene3D" id="3.40.640.10">
    <property type="entry name" value="Type I PLP-dependent aspartate aminotransferase-like (Major domain)"/>
    <property type="match status" value="1"/>
</dbReference>
<dbReference type="PANTHER" id="PTHR46383">
    <property type="entry name" value="ASPARTATE AMINOTRANSFERASE"/>
    <property type="match status" value="1"/>
</dbReference>
<evidence type="ECO:0000256" key="4">
    <source>
        <dbReference type="ARBA" id="ARBA00022576"/>
    </source>
</evidence>
<dbReference type="EMBL" id="CM001555">
    <property type="protein sequence ID" value="EJG06080.1"/>
    <property type="molecule type" value="Genomic_DNA"/>
</dbReference>
<dbReference type="RefSeq" id="WP_004037080.1">
    <property type="nucleotide sequence ID" value="NZ_CM001555.1"/>
</dbReference>
<dbReference type="AlphaFoldDB" id="J1L0D8"/>
<dbReference type="InterPro" id="IPR015421">
    <property type="entry name" value="PyrdxlP-dep_Trfase_major"/>
</dbReference>
<dbReference type="FunFam" id="3.40.640.10:FF:000033">
    <property type="entry name" value="Aspartate aminotransferase"/>
    <property type="match status" value="1"/>
</dbReference>
<dbReference type="STRING" id="28892.Metli_0102"/>
<dbReference type="Pfam" id="PF00155">
    <property type="entry name" value="Aminotran_1_2"/>
    <property type="match status" value="1"/>
</dbReference>
<sequence length="380" mass="41294">MKALSEKVSAVAPSATIEISDAAKRMKREGIDVIGLSIGEPDFATPAHIVQACCDALARGETHYAPSNGIPELLHAVAEKCRTENHIPCAPENVIATCGAKDAIFQAMQACLNPGDEVVLPDPSWVSYEPCVQMAGGRVVHHLLREPSFQIDDRILERVGPRTKMIVVNSPSNPTGTVLSKASFKLVADICEDYDLLALSDEIYEKLIYGKEHISLASIGDMAGRTITVNGFSKAYAMTGWRLGYAVAPLPVLRQMAKVQQHSVSHPATFVMWGGVAALKGDQSCVEAMRKEFEARRMYMLDEFTSMGYAVAPPDGAFYAFVRVEGDDLEIARSWLNDAHVAATPGAAFNAPGWIRVSYAASLPTLKEAMRRIRAWKKSG</sequence>
<gene>
    <name evidence="9" type="ORF">Metli_0102</name>
</gene>
<reference evidence="9 10" key="1">
    <citation type="submission" date="2011-08" db="EMBL/GenBank/DDBJ databases">
        <title>The complete genome of Methanofollis liminatans DSM 4140.</title>
        <authorList>
            <consortium name="US DOE Joint Genome Institute (JGI-PGF)"/>
            <person name="Lucas S."/>
            <person name="Han J."/>
            <person name="Lapidus A."/>
            <person name="Bruce D."/>
            <person name="Goodwin L."/>
            <person name="Pitluck S."/>
            <person name="Peters L."/>
            <person name="Kyrpides N."/>
            <person name="Mavromatis K."/>
            <person name="Ivanova N."/>
            <person name="Mikhailova N."/>
            <person name="Lu M."/>
            <person name="Detter J.C."/>
            <person name="Tapia R."/>
            <person name="Han C."/>
            <person name="Land M."/>
            <person name="Hauser L."/>
            <person name="Markowitz V."/>
            <person name="Cheng J.-F."/>
            <person name="Hugenholtz P."/>
            <person name="Woyke T."/>
            <person name="Wu D."/>
            <person name="Spring S."/>
            <person name="Schuler E."/>
            <person name="Brambilla E."/>
            <person name="Klenk H.-P."/>
            <person name="Eisen J.A."/>
        </authorList>
    </citation>
    <scope>NUCLEOTIDE SEQUENCE [LARGE SCALE GENOMIC DNA]</scope>
    <source>
        <strain evidence="9 10">DSM 4140</strain>
    </source>
</reference>
<dbReference type="InterPro" id="IPR015422">
    <property type="entry name" value="PyrdxlP-dep_Trfase_small"/>
</dbReference>
<dbReference type="GO" id="GO:0006520">
    <property type="term" value="P:amino acid metabolic process"/>
    <property type="evidence" value="ECO:0007669"/>
    <property type="project" value="InterPro"/>
</dbReference>
<evidence type="ECO:0000313" key="10">
    <source>
        <dbReference type="Proteomes" id="UP000005095"/>
    </source>
</evidence>
<comment type="subunit">
    <text evidence="3">Homodimer.</text>
</comment>
<keyword evidence="6" id="KW-0663">Pyridoxal phosphate</keyword>
<dbReference type="PROSITE" id="PS00105">
    <property type="entry name" value="AA_TRANSFER_CLASS_1"/>
    <property type="match status" value="1"/>
</dbReference>
<evidence type="ECO:0000256" key="3">
    <source>
        <dbReference type="ARBA" id="ARBA00011738"/>
    </source>
</evidence>
<dbReference type="CDD" id="cd00609">
    <property type="entry name" value="AAT_like"/>
    <property type="match status" value="1"/>
</dbReference>
<dbReference type="InterPro" id="IPR004839">
    <property type="entry name" value="Aminotransferase_I/II_large"/>
</dbReference>
<dbReference type="GO" id="GO:0030170">
    <property type="term" value="F:pyridoxal phosphate binding"/>
    <property type="evidence" value="ECO:0007669"/>
    <property type="project" value="InterPro"/>
</dbReference>
<keyword evidence="10" id="KW-1185">Reference proteome</keyword>
<comment type="cofactor">
    <cofactor evidence="1 7">
        <name>pyridoxal 5'-phosphate</name>
        <dbReference type="ChEBI" id="CHEBI:597326"/>
    </cofactor>
</comment>
<dbReference type="PANTHER" id="PTHR46383:SF1">
    <property type="entry name" value="ASPARTATE AMINOTRANSFERASE"/>
    <property type="match status" value="1"/>
</dbReference>